<dbReference type="Proteomes" id="UP000178991">
    <property type="component" value="Unassembled WGS sequence"/>
</dbReference>
<dbReference type="AlphaFoldDB" id="A0A1G2HLC3"/>
<evidence type="ECO:0000256" key="1">
    <source>
        <dbReference type="SAM" id="Phobius"/>
    </source>
</evidence>
<sequence length="96" mass="11070">MGRFFIAKFGKLIHDKYNSLRSFTTNKESAMKPFIISFMLMIFFATISIFTASYMPYFSPRWLSSLVTLTSGGIMVVFGCLTFLFFARILYKKDGN</sequence>
<evidence type="ECO:0000313" key="2">
    <source>
        <dbReference type="EMBL" id="OGZ63286.1"/>
    </source>
</evidence>
<feature type="transmembrane region" description="Helical" evidence="1">
    <location>
        <begin position="34"/>
        <end position="54"/>
    </location>
</feature>
<keyword evidence="1" id="KW-0812">Transmembrane</keyword>
<keyword evidence="1" id="KW-1133">Transmembrane helix</keyword>
<comment type="caution">
    <text evidence="2">The sequence shown here is derived from an EMBL/GenBank/DDBJ whole genome shotgun (WGS) entry which is preliminary data.</text>
</comment>
<proteinExistence type="predicted"/>
<dbReference type="EMBL" id="MHOL01000004">
    <property type="protein sequence ID" value="OGZ63286.1"/>
    <property type="molecule type" value="Genomic_DNA"/>
</dbReference>
<feature type="transmembrane region" description="Helical" evidence="1">
    <location>
        <begin position="66"/>
        <end position="91"/>
    </location>
</feature>
<name>A0A1G2HLC3_9BACT</name>
<organism evidence="2 3">
    <name type="scientific">Candidatus Staskawiczbacteria bacterium RIFCSPHIGHO2_01_FULL_34_27</name>
    <dbReference type="NCBI Taxonomy" id="1802199"/>
    <lineage>
        <taxon>Bacteria</taxon>
        <taxon>Candidatus Staskawicziibacteriota</taxon>
    </lineage>
</organism>
<reference evidence="2 3" key="1">
    <citation type="journal article" date="2016" name="Nat. Commun.">
        <title>Thousands of microbial genomes shed light on interconnected biogeochemical processes in an aquifer system.</title>
        <authorList>
            <person name="Anantharaman K."/>
            <person name="Brown C.T."/>
            <person name="Hug L.A."/>
            <person name="Sharon I."/>
            <person name="Castelle C.J."/>
            <person name="Probst A.J."/>
            <person name="Thomas B.C."/>
            <person name="Singh A."/>
            <person name="Wilkins M.J."/>
            <person name="Karaoz U."/>
            <person name="Brodie E.L."/>
            <person name="Williams K.H."/>
            <person name="Hubbard S.S."/>
            <person name="Banfield J.F."/>
        </authorList>
    </citation>
    <scope>NUCLEOTIDE SEQUENCE [LARGE SCALE GENOMIC DNA]</scope>
</reference>
<protein>
    <submittedName>
        <fullName evidence="2">Uncharacterized protein</fullName>
    </submittedName>
</protein>
<gene>
    <name evidence="2" type="ORF">A2639_02490</name>
</gene>
<evidence type="ECO:0000313" key="3">
    <source>
        <dbReference type="Proteomes" id="UP000178991"/>
    </source>
</evidence>
<keyword evidence="1" id="KW-0472">Membrane</keyword>
<accession>A0A1G2HLC3</accession>